<proteinExistence type="predicted"/>
<name>A0A2T3Z5Y3_TRIA4</name>
<accession>A0A2T3Z5Y3</accession>
<dbReference type="EMBL" id="KZ679263">
    <property type="protein sequence ID" value="PTB40160.1"/>
    <property type="molecule type" value="Genomic_DNA"/>
</dbReference>
<reference evidence="1 2" key="1">
    <citation type="submission" date="2016-07" db="EMBL/GenBank/DDBJ databases">
        <title>Multiple horizontal gene transfer events from other fungi enriched the ability of initially mycotrophic Trichoderma (Ascomycota) to feed on dead plant biomass.</title>
        <authorList>
            <consortium name="DOE Joint Genome Institute"/>
            <person name="Aerts A."/>
            <person name="Atanasova L."/>
            <person name="Chenthamara K."/>
            <person name="Zhang J."/>
            <person name="Grujic M."/>
            <person name="Henrissat B."/>
            <person name="Kuo A."/>
            <person name="Salamov A."/>
            <person name="Lipzen A."/>
            <person name="Labutti K."/>
            <person name="Barry K."/>
            <person name="Miao Y."/>
            <person name="Rahimi M.J."/>
            <person name="Shen Q."/>
            <person name="Grigoriev I.V."/>
            <person name="Kubicek C.P."/>
            <person name="Druzhinina I.S."/>
        </authorList>
    </citation>
    <scope>NUCLEOTIDE SEQUENCE [LARGE SCALE GENOMIC DNA]</scope>
    <source>
        <strain evidence="1 2">CBS 433.97</strain>
    </source>
</reference>
<dbReference type="AlphaFoldDB" id="A0A2T3Z5Y3"/>
<evidence type="ECO:0000313" key="2">
    <source>
        <dbReference type="Proteomes" id="UP000240493"/>
    </source>
</evidence>
<dbReference type="Proteomes" id="UP000240493">
    <property type="component" value="Unassembled WGS sequence"/>
</dbReference>
<protein>
    <submittedName>
        <fullName evidence="1">Uncharacterized protein</fullName>
    </submittedName>
</protein>
<organism evidence="1 2">
    <name type="scientific">Trichoderma asperellum (strain ATCC 204424 / CBS 433.97 / NBRC 101777)</name>
    <dbReference type="NCBI Taxonomy" id="1042311"/>
    <lineage>
        <taxon>Eukaryota</taxon>
        <taxon>Fungi</taxon>
        <taxon>Dikarya</taxon>
        <taxon>Ascomycota</taxon>
        <taxon>Pezizomycotina</taxon>
        <taxon>Sordariomycetes</taxon>
        <taxon>Hypocreomycetidae</taxon>
        <taxon>Hypocreales</taxon>
        <taxon>Hypocreaceae</taxon>
        <taxon>Trichoderma</taxon>
    </lineage>
</organism>
<keyword evidence="2" id="KW-1185">Reference proteome</keyword>
<sequence length="155" mass="16300">MDGSLSVLPALYARPTAQNAQAHAVLYSEGECTRRSPEALCNAPHPSTARVPTQYMQRPCGRAALSPHRDATNSGPETCFSGPARSIGLDQASDNTGWDTTVTPTPFCAGLYCPAPAASPATAPWYRPRTRQVSAGPVATACARLSTGFPPKIET</sequence>
<gene>
    <name evidence="1" type="ORF">M441DRAFT_48023</name>
</gene>
<evidence type="ECO:0000313" key="1">
    <source>
        <dbReference type="EMBL" id="PTB40160.1"/>
    </source>
</evidence>